<evidence type="ECO:0000313" key="3">
    <source>
        <dbReference type="Proteomes" id="UP000462435"/>
    </source>
</evidence>
<gene>
    <name evidence="2" type="ORF">GAK35_02829</name>
</gene>
<dbReference type="Proteomes" id="UP000462435">
    <property type="component" value="Unassembled WGS sequence"/>
</dbReference>
<comment type="caution">
    <text evidence="2">The sequence shown here is derived from an EMBL/GenBank/DDBJ whole genome shotgun (WGS) entry which is preliminary data.</text>
</comment>
<proteinExistence type="predicted"/>
<name>A0A7V8JTT3_9BURK</name>
<evidence type="ECO:0000313" key="2">
    <source>
        <dbReference type="EMBL" id="KAF1042215.1"/>
    </source>
</evidence>
<dbReference type="AlphaFoldDB" id="A0A7V8JTT3"/>
<reference evidence="3" key="1">
    <citation type="journal article" date="2020" name="MBio">
        <title>Horizontal gene transfer to a defensive symbiont with a reduced genome amongst a multipartite beetle microbiome.</title>
        <authorList>
            <person name="Waterworth S.C."/>
            <person name="Florez L.V."/>
            <person name="Rees E.R."/>
            <person name="Hertweck C."/>
            <person name="Kaltenpoth M."/>
            <person name="Kwan J.C."/>
        </authorList>
    </citation>
    <scope>NUCLEOTIDE SEQUENCE [LARGE SCALE GENOMIC DNA]</scope>
</reference>
<organism evidence="2 3">
    <name type="scientific">Herbaspirillum frisingense</name>
    <dbReference type="NCBI Taxonomy" id="92645"/>
    <lineage>
        <taxon>Bacteria</taxon>
        <taxon>Pseudomonadati</taxon>
        <taxon>Pseudomonadota</taxon>
        <taxon>Betaproteobacteria</taxon>
        <taxon>Burkholderiales</taxon>
        <taxon>Oxalobacteraceae</taxon>
        <taxon>Herbaspirillum</taxon>
    </lineage>
</organism>
<accession>A0A7V8JTT3</accession>
<protein>
    <submittedName>
        <fullName evidence="2">Uncharacterized protein</fullName>
    </submittedName>
</protein>
<dbReference type="EMBL" id="WNDX01000090">
    <property type="protein sequence ID" value="KAF1042215.1"/>
    <property type="molecule type" value="Genomic_DNA"/>
</dbReference>
<sequence length="124" mass="13159">MPTTPMGTLIRKIQCHDRLSTSQPPSTGPTTGPNWPAMEIEASAAMYCAPGTLLSTASRPTGNSMEPPMPCTTRAASSCGSVCAVAHRMEPITNTRMVAKYILRVPKRSANQPEAGVSEAMVRV</sequence>
<feature type="compositionally biased region" description="Low complexity" evidence="1">
    <location>
        <begin position="20"/>
        <end position="33"/>
    </location>
</feature>
<feature type="region of interest" description="Disordered" evidence="1">
    <location>
        <begin position="17"/>
        <end position="36"/>
    </location>
</feature>
<evidence type="ECO:0000256" key="1">
    <source>
        <dbReference type="SAM" id="MobiDB-lite"/>
    </source>
</evidence>